<dbReference type="Proteomes" id="UP000178999">
    <property type="component" value="Unassembled WGS sequence"/>
</dbReference>
<protein>
    <submittedName>
        <fullName evidence="1">Uncharacterized protein</fullName>
    </submittedName>
</protein>
<dbReference type="EMBL" id="MGHY01000009">
    <property type="protein sequence ID" value="OGM79644.1"/>
    <property type="molecule type" value="Genomic_DNA"/>
</dbReference>
<dbReference type="STRING" id="1802538.A2382_01845"/>
<reference evidence="1 2" key="1">
    <citation type="journal article" date="2016" name="Nat. Commun.">
        <title>Thousands of microbial genomes shed light on interconnected biogeochemical processes in an aquifer system.</title>
        <authorList>
            <person name="Anantharaman K."/>
            <person name="Brown C.T."/>
            <person name="Hug L.A."/>
            <person name="Sharon I."/>
            <person name="Castelle C.J."/>
            <person name="Probst A.J."/>
            <person name="Thomas B.C."/>
            <person name="Singh A."/>
            <person name="Wilkins M.J."/>
            <person name="Karaoz U."/>
            <person name="Brodie E.L."/>
            <person name="Williams K.H."/>
            <person name="Hubbard S.S."/>
            <person name="Banfield J.F."/>
        </authorList>
    </citation>
    <scope>NUCLEOTIDE SEQUENCE [LARGE SCALE GENOMIC DNA]</scope>
</reference>
<comment type="caution">
    <text evidence="1">The sequence shown here is derived from an EMBL/GenBank/DDBJ whole genome shotgun (WGS) entry which is preliminary data.</text>
</comment>
<proteinExistence type="predicted"/>
<evidence type="ECO:0000313" key="2">
    <source>
        <dbReference type="Proteomes" id="UP000178999"/>
    </source>
</evidence>
<accession>A0A1F8CTI6</accession>
<name>A0A1F8CTI6_9BACT</name>
<gene>
    <name evidence="1" type="ORF">A2382_01845</name>
</gene>
<dbReference type="AlphaFoldDB" id="A0A1F8CTI6"/>
<organism evidence="1 2">
    <name type="scientific">Candidatus Woesebacteria bacterium RIFOXYB1_FULL_38_16</name>
    <dbReference type="NCBI Taxonomy" id="1802538"/>
    <lineage>
        <taxon>Bacteria</taxon>
        <taxon>Candidatus Woeseibacteriota</taxon>
    </lineage>
</organism>
<evidence type="ECO:0000313" key="1">
    <source>
        <dbReference type="EMBL" id="OGM79644.1"/>
    </source>
</evidence>
<sequence>MQKVGANTLKSDVCSFIELSCLVVLVLQKYAKWWTSFHPELDSGDVLSDLVGLFVSPQSPFFRELEHSGVIHSWCPSPPIKFKVDSLPRPGPNSSIYLLTVMDADNLGCVEEWLPD</sequence>